<evidence type="ECO:0000256" key="1">
    <source>
        <dbReference type="SAM" id="MobiDB-lite"/>
    </source>
</evidence>
<dbReference type="STRING" id="1095630.A0A2J6TNB4"/>
<dbReference type="InterPro" id="IPR029063">
    <property type="entry name" value="SAM-dependent_MTases_sf"/>
</dbReference>
<dbReference type="SUPFAM" id="SSF53335">
    <property type="entry name" value="S-adenosyl-L-methionine-dependent methyltransferases"/>
    <property type="match status" value="1"/>
</dbReference>
<dbReference type="InParanoid" id="A0A2J6TNB4"/>
<dbReference type="Pfam" id="PF13489">
    <property type="entry name" value="Methyltransf_23"/>
    <property type="match status" value="1"/>
</dbReference>
<dbReference type="PANTHER" id="PTHR43591:SF31">
    <property type="entry name" value="LAEA-LIKE, PUTATIVE (AFU_ORTHOLOGUE AFUA_8G01930)-RELATED"/>
    <property type="match status" value="1"/>
</dbReference>
<dbReference type="Proteomes" id="UP000235371">
    <property type="component" value="Unassembled WGS sequence"/>
</dbReference>
<dbReference type="RefSeq" id="XP_024741411.1">
    <property type="nucleotide sequence ID" value="XM_024882579.1"/>
</dbReference>
<gene>
    <name evidence="2" type="ORF">K444DRAFT_625878</name>
</gene>
<evidence type="ECO:0000313" key="2">
    <source>
        <dbReference type="EMBL" id="PMD64507.1"/>
    </source>
</evidence>
<dbReference type="GO" id="GO:0008168">
    <property type="term" value="F:methyltransferase activity"/>
    <property type="evidence" value="ECO:0007669"/>
    <property type="project" value="UniProtKB-KW"/>
</dbReference>
<keyword evidence="2" id="KW-0808">Transferase</keyword>
<dbReference type="OrthoDB" id="2013972at2759"/>
<evidence type="ECO:0000313" key="3">
    <source>
        <dbReference type="Proteomes" id="UP000235371"/>
    </source>
</evidence>
<keyword evidence="2" id="KW-0489">Methyltransferase</keyword>
<sequence length="331" mass="37394">MAEHASISPVATEQGQKAPTQGTHLVADESDADSAIGDDDDDSIRQYRVENGRTYHSYKDGQYAYPNDEAEANRLDLQHHLYNLTLDGKLFLAPIKKDSQNVLDVGTGTGLWAIEFADEHPSAVVIGTDLSPIQPTFLPANVTFLVDDAKEPWVFKERFDFIHTRQLHCAVEEKKLMKQALRNLKPGGWLEMQETSTPIACDDGTMTPDHAVHKWTHFMLEASKRIGQSLDNPPKYAEWMQGVGFVNVQHVVYKWPCNPWPKDKKHKTLGLWTLVNAQDGVEGFTMAMFTRVLGWQPEEVQSFLVDVRKDLKNKSIHSYVTVNIVLGQRPE</sequence>
<organism evidence="2 3">
    <name type="scientific">Hyaloscypha bicolor E</name>
    <dbReference type="NCBI Taxonomy" id="1095630"/>
    <lineage>
        <taxon>Eukaryota</taxon>
        <taxon>Fungi</taxon>
        <taxon>Dikarya</taxon>
        <taxon>Ascomycota</taxon>
        <taxon>Pezizomycotina</taxon>
        <taxon>Leotiomycetes</taxon>
        <taxon>Helotiales</taxon>
        <taxon>Hyaloscyphaceae</taxon>
        <taxon>Hyaloscypha</taxon>
        <taxon>Hyaloscypha bicolor</taxon>
    </lineage>
</organism>
<keyword evidence="3" id="KW-1185">Reference proteome</keyword>
<feature type="region of interest" description="Disordered" evidence="1">
    <location>
        <begin position="1"/>
        <end position="42"/>
    </location>
</feature>
<proteinExistence type="predicted"/>
<dbReference type="AlphaFoldDB" id="A0A2J6TNB4"/>
<dbReference type="GeneID" id="36590656"/>
<accession>A0A2J6TNB4</accession>
<feature type="compositionally biased region" description="Polar residues" evidence="1">
    <location>
        <begin position="9"/>
        <end position="23"/>
    </location>
</feature>
<dbReference type="GO" id="GO:0032259">
    <property type="term" value="P:methylation"/>
    <property type="evidence" value="ECO:0007669"/>
    <property type="project" value="UniProtKB-KW"/>
</dbReference>
<dbReference type="EMBL" id="KZ613753">
    <property type="protein sequence ID" value="PMD64507.1"/>
    <property type="molecule type" value="Genomic_DNA"/>
</dbReference>
<dbReference type="CDD" id="cd02440">
    <property type="entry name" value="AdoMet_MTases"/>
    <property type="match status" value="1"/>
</dbReference>
<name>A0A2J6TNB4_9HELO</name>
<protein>
    <submittedName>
        <fullName evidence="2">S-adenosyl-L-methionine-dependent methyltransferase</fullName>
    </submittedName>
</protein>
<feature type="compositionally biased region" description="Acidic residues" evidence="1">
    <location>
        <begin position="28"/>
        <end position="42"/>
    </location>
</feature>
<dbReference type="Gene3D" id="3.40.50.150">
    <property type="entry name" value="Vaccinia Virus protein VP39"/>
    <property type="match status" value="1"/>
</dbReference>
<reference evidence="2 3" key="1">
    <citation type="submission" date="2016-04" db="EMBL/GenBank/DDBJ databases">
        <title>A degradative enzymes factory behind the ericoid mycorrhizal symbiosis.</title>
        <authorList>
            <consortium name="DOE Joint Genome Institute"/>
            <person name="Martino E."/>
            <person name="Morin E."/>
            <person name="Grelet G."/>
            <person name="Kuo A."/>
            <person name="Kohler A."/>
            <person name="Daghino S."/>
            <person name="Barry K."/>
            <person name="Choi C."/>
            <person name="Cichocki N."/>
            <person name="Clum A."/>
            <person name="Copeland A."/>
            <person name="Hainaut M."/>
            <person name="Haridas S."/>
            <person name="Labutti K."/>
            <person name="Lindquist E."/>
            <person name="Lipzen A."/>
            <person name="Khouja H.-R."/>
            <person name="Murat C."/>
            <person name="Ohm R."/>
            <person name="Olson A."/>
            <person name="Spatafora J."/>
            <person name="Veneault-Fourrey C."/>
            <person name="Henrissat B."/>
            <person name="Grigoriev I."/>
            <person name="Martin F."/>
            <person name="Perotto S."/>
        </authorList>
    </citation>
    <scope>NUCLEOTIDE SEQUENCE [LARGE SCALE GENOMIC DNA]</scope>
    <source>
        <strain evidence="2 3">E</strain>
    </source>
</reference>
<dbReference type="PANTHER" id="PTHR43591">
    <property type="entry name" value="METHYLTRANSFERASE"/>
    <property type="match status" value="1"/>
</dbReference>